<dbReference type="GO" id="GO:0005524">
    <property type="term" value="F:ATP binding"/>
    <property type="evidence" value="ECO:0007669"/>
    <property type="project" value="UniProtKB-KW"/>
</dbReference>
<evidence type="ECO:0000256" key="5">
    <source>
        <dbReference type="ARBA" id="ARBA00022840"/>
    </source>
</evidence>
<dbReference type="InterPro" id="IPR011604">
    <property type="entry name" value="PDDEXK-like_dom_sf"/>
</dbReference>
<dbReference type="Gene3D" id="3.90.320.10">
    <property type="match status" value="1"/>
</dbReference>
<keyword evidence="5" id="KW-0067">ATP-binding</keyword>
<keyword evidence="6" id="KW-0238">DNA-binding</keyword>
<dbReference type="RefSeq" id="WP_095134302.1">
    <property type="nucleotide sequence ID" value="NZ_NIBG01000012.1"/>
</dbReference>
<evidence type="ECO:0000256" key="6">
    <source>
        <dbReference type="ARBA" id="ARBA00023125"/>
    </source>
</evidence>
<name>A0A267MH38_9FIRM</name>
<reference evidence="9 10" key="1">
    <citation type="submission" date="2017-06" db="EMBL/GenBank/DDBJ databases">
        <title>Draft genome sequence of anaerobic fermentative bacterium Anaeromicrobium sediminis DY2726D isolated from West Pacific Ocean sediments.</title>
        <authorList>
            <person name="Zeng X."/>
        </authorList>
    </citation>
    <scope>NUCLEOTIDE SEQUENCE [LARGE SCALE GENOMIC DNA]</scope>
    <source>
        <strain evidence="9 10">DY2726D</strain>
    </source>
</reference>
<dbReference type="AlphaFoldDB" id="A0A267MH38"/>
<keyword evidence="10" id="KW-1185">Reference proteome</keyword>
<evidence type="ECO:0000256" key="1">
    <source>
        <dbReference type="ARBA" id="ARBA00022741"/>
    </source>
</evidence>
<organism evidence="9 10">
    <name type="scientific">Anaeromicrobium sediminis</name>
    <dbReference type="NCBI Taxonomy" id="1478221"/>
    <lineage>
        <taxon>Bacteria</taxon>
        <taxon>Bacillati</taxon>
        <taxon>Bacillota</taxon>
        <taxon>Clostridia</taxon>
        <taxon>Peptostreptococcales</taxon>
        <taxon>Thermotaleaceae</taxon>
        <taxon>Anaeromicrobium</taxon>
    </lineage>
</organism>
<keyword evidence="2" id="KW-0227">DNA damage</keyword>
<keyword evidence="1" id="KW-0547">Nucleotide-binding</keyword>
<evidence type="ECO:0000256" key="7">
    <source>
        <dbReference type="ARBA" id="ARBA00023204"/>
    </source>
</evidence>
<keyword evidence="4" id="KW-0347">Helicase</keyword>
<evidence type="ECO:0000313" key="10">
    <source>
        <dbReference type="Proteomes" id="UP000216024"/>
    </source>
</evidence>
<dbReference type="Proteomes" id="UP000216024">
    <property type="component" value="Unassembled WGS sequence"/>
</dbReference>
<dbReference type="OrthoDB" id="306181at2"/>
<protein>
    <recommendedName>
        <fullName evidence="8">PD-(D/E)XK endonuclease-like domain-containing protein</fullName>
    </recommendedName>
</protein>
<evidence type="ECO:0000313" key="9">
    <source>
        <dbReference type="EMBL" id="PAB58722.1"/>
    </source>
</evidence>
<evidence type="ECO:0000259" key="8">
    <source>
        <dbReference type="Pfam" id="PF12705"/>
    </source>
</evidence>
<feature type="domain" description="PD-(D/E)XK endonuclease-like" evidence="8">
    <location>
        <begin position="12"/>
        <end position="238"/>
    </location>
</feature>
<keyword evidence="7" id="KW-0234">DNA repair</keyword>
<accession>A0A267MH38</accession>
<keyword evidence="3" id="KW-0378">Hydrolase</keyword>
<dbReference type="GO" id="GO:0006281">
    <property type="term" value="P:DNA repair"/>
    <property type="evidence" value="ECO:0007669"/>
    <property type="project" value="UniProtKB-KW"/>
</dbReference>
<dbReference type="GO" id="GO:0003677">
    <property type="term" value="F:DNA binding"/>
    <property type="evidence" value="ECO:0007669"/>
    <property type="project" value="UniProtKB-KW"/>
</dbReference>
<evidence type="ECO:0000256" key="2">
    <source>
        <dbReference type="ARBA" id="ARBA00022763"/>
    </source>
</evidence>
<comment type="caution">
    <text evidence="9">The sequence shown here is derived from an EMBL/GenBank/DDBJ whole genome shotgun (WGS) entry which is preliminary data.</text>
</comment>
<sequence length="243" mass="29753">MLDIRNLEDFHYSQNSLNTFKQCPLKFKLKYMDNINFKKDEEGYYENIETGLNFHLLCNRYFLGIDTSIGEHTKDKEKLEIWVKSLKSNIPINKDYTYLSEYTIRMAKDHMRLQANYDLIILKEDTIEIWDFKTESRKPIYRDLEKRIQTVVYMYVLMENLNLVGKHIQISNLKMIYYNPQYEDHLIEINYDEFKHEENYKNIKYIIDRINEYDFQGEFNKSLYGKYCNYCEFERICEDKSEF</sequence>
<dbReference type="EMBL" id="NIBG01000012">
    <property type="protein sequence ID" value="PAB58722.1"/>
    <property type="molecule type" value="Genomic_DNA"/>
</dbReference>
<dbReference type="Pfam" id="PF12705">
    <property type="entry name" value="PDDEXK_1"/>
    <property type="match status" value="1"/>
</dbReference>
<dbReference type="InterPro" id="IPR038726">
    <property type="entry name" value="PDDEXK_AddAB-type"/>
</dbReference>
<gene>
    <name evidence="9" type="ORF">CCE28_13715</name>
</gene>
<dbReference type="GO" id="GO:0016787">
    <property type="term" value="F:hydrolase activity"/>
    <property type="evidence" value="ECO:0007669"/>
    <property type="project" value="UniProtKB-KW"/>
</dbReference>
<evidence type="ECO:0000256" key="3">
    <source>
        <dbReference type="ARBA" id="ARBA00022801"/>
    </source>
</evidence>
<dbReference type="GO" id="GO:0004386">
    <property type="term" value="F:helicase activity"/>
    <property type="evidence" value="ECO:0007669"/>
    <property type="project" value="UniProtKB-KW"/>
</dbReference>
<proteinExistence type="predicted"/>
<evidence type="ECO:0000256" key="4">
    <source>
        <dbReference type="ARBA" id="ARBA00022806"/>
    </source>
</evidence>